<protein>
    <submittedName>
        <fullName evidence="2">Uncharacterized protein</fullName>
    </submittedName>
</protein>
<sequence>MVRLTGNPENTKNHEGLKHHWERIPRNSRVSEGCRDEREEDLVSLSSMRCTEVSLFLHAYQ</sequence>
<evidence type="ECO:0000256" key="1">
    <source>
        <dbReference type="SAM" id="MobiDB-lite"/>
    </source>
</evidence>
<feature type="region of interest" description="Disordered" evidence="1">
    <location>
        <begin position="1"/>
        <end position="22"/>
    </location>
</feature>
<reference evidence="2" key="1">
    <citation type="submission" date="2023-03" db="UniProtKB">
        <authorList>
            <consortium name="EnsemblPlants"/>
        </authorList>
    </citation>
    <scope>IDENTIFICATION</scope>
</reference>
<dbReference type="AlphaFoldDB" id="A0A9I9EBN5"/>
<dbReference type="EnsemblPlants" id="MELO3C031535.2.1">
    <property type="protein sequence ID" value="MELO3C031535.2.1"/>
    <property type="gene ID" value="MELO3C031535.2"/>
</dbReference>
<name>A0A9I9EBN5_CUCME</name>
<proteinExistence type="predicted"/>
<dbReference type="Gramene" id="MELO3C031535.2.1">
    <property type="protein sequence ID" value="MELO3C031535.2.1"/>
    <property type="gene ID" value="MELO3C031535.2"/>
</dbReference>
<organism evidence="2">
    <name type="scientific">Cucumis melo</name>
    <name type="common">Muskmelon</name>
    <dbReference type="NCBI Taxonomy" id="3656"/>
    <lineage>
        <taxon>Eukaryota</taxon>
        <taxon>Viridiplantae</taxon>
        <taxon>Streptophyta</taxon>
        <taxon>Embryophyta</taxon>
        <taxon>Tracheophyta</taxon>
        <taxon>Spermatophyta</taxon>
        <taxon>Magnoliopsida</taxon>
        <taxon>eudicotyledons</taxon>
        <taxon>Gunneridae</taxon>
        <taxon>Pentapetalae</taxon>
        <taxon>rosids</taxon>
        <taxon>fabids</taxon>
        <taxon>Cucurbitales</taxon>
        <taxon>Cucurbitaceae</taxon>
        <taxon>Benincaseae</taxon>
        <taxon>Cucumis</taxon>
    </lineage>
</organism>
<accession>A0A9I9EBN5</accession>
<evidence type="ECO:0000313" key="2">
    <source>
        <dbReference type="EnsemblPlants" id="MELO3C031535.2.1"/>
    </source>
</evidence>
<feature type="compositionally biased region" description="Basic and acidic residues" evidence="1">
    <location>
        <begin position="11"/>
        <end position="22"/>
    </location>
</feature>